<dbReference type="AlphaFoldDB" id="D2ZT36"/>
<keyword evidence="1" id="KW-1133">Transmembrane helix</keyword>
<name>D2ZT36_NEIM2</name>
<feature type="transmembrane region" description="Helical" evidence="1">
    <location>
        <begin position="67"/>
        <end position="88"/>
    </location>
</feature>
<keyword evidence="1" id="KW-0472">Membrane</keyword>
<evidence type="ECO:0000313" key="2">
    <source>
        <dbReference type="EMBL" id="EFC89969.1"/>
    </source>
</evidence>
<evidence type="ECO:0000313" key="3">
    <source>
        <dbReference type="Proteomes" id="UP000003344"/>
    </source>
</evidence>
<reference evidence="2 3" key="1">
    <citation type="submission" date="2009-10" db="EMBL/GenBank/DDBJ databases">
        <authorList>
            <person name="Weinstock G."/>
            <person name="Sodergren E."/>
            <person name="Clifton S."/>
            <person name="Fulton L."/>
            <person name="Fulton B."/>
            <person name="Courtney L."/>
            <person name="Fronick C."/>
            <person name="Harrison M."/>
            <person name="Strong C."/>
            <person name="Farmer C."/>
            <person name="Delahaunty K."/>
            <person name="Markovic C."/>
            <person name="Hall O."/>
            <person name="Minx P."/>
            <person name="Tomlinson C."/>
            <person name="Mitreva M."/>
            <person name="Nelson J."/>
            <person name="Hou S."/>
            <person name="Wollam A."/>
            <person name="Pepin K.H."/>
            <person name="Johnson M."/>
            <person name="Bhonagiri V."/>
            <person name="Nash W.E."/>
            <person name="Warren W."/>
            <person name="Chinwalla A."/>
            <person name="Mardis E.R."/>
            <person name="Wilson R.K."/>
        </authorList>
    </citation>
    <scope>NUCLEOTIDE SEQUENCE [LARGE SCALE GENOMIC DNA]</scope>
    <source>
        <strain evidence="3">ATCC 25996 / DSM 4631 / NCTC 10774 / M26</strain>
    </source>
</reference>
<organism evidence="2 3">
    <name type="scientific">Neisseria mucosa (strain ATCC 25996 / DSM 4631 / NCTC 10774 / M26)</name>
    <dbReference type="NCBI Taxonomy" id="546266"/>
    <lineage>
        <taxon>Bacteria</taxon>
        <taxon>Pseudomonadati</taxon>
        <taxon>Pseudomonadota</taxon>
        <taxon>Betaproteobacteria</taxon>
        <taxon>Neisseriales</taxon>
        <taxon>Neisseriaceae</taxon>
        <taxon>Neisseria</taxon>
    </lineage>
</organism>
<gene>
    <name evidence="2" type="ORF">NEIMUCOT_03769</name>
</gene>
<sequence length="113" mass="12696">MKGKGNFLLVLNFRNKVVVKQIVLLYVFPFVLLSQQIEFFVSDFGFAHMQQAHDLMLLIVRHLLPKMPFFAAAQAAFAITFCVGFAYADAGAGDGKEIRLFHDAGIERSSERV</sequence>
<feature type="transmembrane region" description="Helical" evidence="1">
    <location>
        <begin position="23"/>
        <end position="47"/>
    </location>
</feature>
<dbReference type="EMBL" id="ACDX02000001">
    <property type="protein sequence ID" value="EFC89969.1"/>
    <property type="molecule type" value="Genomic_DNA"/>
</dbReference>
<keyword evidence="1" id="KW-0812">Transmembrane</keyword>
<dbReference type="STRING" id="546266.NEIMUCOT_03769"/>
<dbReference type="Proteomes" id="UP000003344">
    <property type="component" value="Unassembled WGS sequence"/>
</dbReference>
<protein>
    <submittedName>
        <fullName evidence="2">Uncharacterized protein</fullName>
    </submittedName>
</protein>
<evidence type="ECO:0000256" key="1">
    <source>
        <dbReference type="SAM" id="Phobius"/>
    </source>
</evidence>
<accession>D2ZT36</accession>
<proteinExistence type="predicted"/>
<comment type="caution">
    <text evidence="2">The sequence shown here is derived from an EMBL/GenBank/DDBJ whole genome shotgun (WGS) entry which is preliminary data.</text>
</comment>